<evidence type="ECO:0000256" key="6">
    <source>
        <dbReference type="SAM" id="MobiDB-lite"/>
    </source>
</evidence>
<keyword evidence="2" id="KW-0808">Transferase</keyword>
<feature type="compositionally biased region" description="Low complexity" evidence="6">
    <location>
        <begin position="421"/>
        <end position="432"/>
    </location>
</feature>
<comment type="caution">
    <text evidence="8">The sequence shown here is derived from an EMBL/GenBank/DDBJ whole genome shotgun (WGS) entry which is preliminary data.</text>
</comment>
<keyword evidence="3" id="KW-0547">Nucleotide-binding</keyword>
<evidence type="ECO:0000313" key="9">
    <source>
        <dbReference type="Proteomes" id="UP000295157"/>
    </source>
</evidence>
<dbReference type="CDD" id="cd14014">
    <property type="entry name" value="STKc_PknB_like"/>
    <property type="match status" value="1"/>
</dbReference>
<dbReference type="EC" id="2.7.11.1" evidence="1"/>
<dbReference type="GO" id="GO:0005524">
    <property type="term" value="F:ATP binding"/>
    <property type="evidence" value="ECO:0007669"/>
    <property type="project" value="UniProtKB-KW"/>
</dbReference>
<dbReference type="Pfam" id="PF00069">
    <property type="entry name" value="Pkinase"/>
    <property type="match status" value="1"/>
</dbReference>
<gene>
    <name evidence="8" type="ORF">E1267_35760</name>
</gene>
<dbReference type="PANTHER" id="PTHR43671">
    <property type="entry name" value="SERINE/THREONINE-PROTEIN KINASE NEK"/>
    <property type="match status" value="1"/>
</dbReference>
<evidence type="ECO:0000259" key="7">
    <source>
        <dbReference type="PROSITE" id="PS50011"/>
    </source>
</evidence>
<proteinExistence type="predicted"/>
<feature type="region of interest" description="Disordered" evidence="6">
    <location>
        <begin position="362"/>
        <end position="450"/>
    </location>
</feature>
<name>A0A4R4MVA8_9ACTN</name>
<keyword evidence="9" id="KW-1185">Reference proteome</keyword>
<dbReference type="Gene3D" id="1.10.510.10">
    <property type="entry name" value="Transferase(Phosphotransferase) domain 1"/>
    <property type="match status" value="1"/>
</dbReference>
<dbReference type="OrthoDB" id="5497928at2"/>
<dbReference type="PANTHER" id="PTHR43671:SF13">
    <property type="entry name" value="SERINE_THREONINE-PROTEIN KINASE NEK2"/>
    <property type="match status" value="1"/>
</dbReference>
<dbReference type="Gene3D" id="3.30.200.20">
    <property type="entry name" value="Phosphorylase Kinase, domain 1"/>
    <property type="match status" value="1"/>
</dbReference>
<keyword evidence="4 8" id="KW-0418">Kinase</keyword>
<evidence type="ECO:0000256" key="1">
    <source>
        <dbReference type="ARBA" id="ARBA00012513"/>
    </source>
</evidence>
<evidence type="ECO:0000256" key="5">
    <source>
        <dbReference type="ARBA" id="ARBA00022840"/>
    </source>
</evidence>
<dbReference type="PROSITE" id="PS00108">
    <property type="entry name" value="PROTEIN_KINASE_ST"/>
    <property type="match status" value="1"/>
</dbReference>
<dbReference type="InterPro" id="IPR008271">
    <property type="entry name" value="Ser/Thr_kinase_AS"/>
</dbReference>
<dbReference type="AlphaFoldDB" id="A0A4R4MVA8"/>
<dbReference type="InterPro" id="IPR000719">
    <property type="entry name" value="Prot_kinase_dom"/>
</dbReference>
<accession>A0A4R4MVA8</accession>
<evidence type="ECO:0000256" key="4">
    <source>
        <dbReference type="ARBA" id="ARBA00022777"/>
    </source>
</evidence>
<keyword evidence="8" id="KW-0723">Serine/threonine-protein kinase</keyword>
<feature type="region of interest" description="Disordered" evidence="6">
    <location>
        <begin position="254"/>
        <end position="325"/>
    </location>
</feature>
<reference evidence="8 9" key="1">
    <citation type="submission" date="2019-02" db="EMBL/GenBank/DDBJ databases">
        <title>Draft genome sequences of novel Actinobacteria.</title>
        <authorList>
            <person name="Sahin N."/>
            <person name="Ay H."/>
            <person name="Saygin H."/>
        </authorList>
    </citation>
    <scope>NUCLEOTIDE SEQUENCE [LARGE SCALE GENOMIC DNA]</scope>
    <source>
        <strain evidence="8 9">KC201</strain>
    </source>
</reference>
<keyword evidence="5" id="KW-0067">ATP-binding</keyword>
<evidence type="ECO:0000256" key="3">
    <source>
        <dbReference type="ARBA" id="ARBA00022741"/>
    </source>
</evidence>
<dbReference type="PROSITE" id="PS50011">
    <property type="entry name" value="PROTEIN_KINASE_DOM"/>
    <property type="match status" value="1"/>
</dbReference>
<evidence type="ECO:0000256" key="2">
    <source>
        <dbReference type="ARBA" id="ARBA00022679"/>
    </source>
</evidence>
<dbReference type="InterPro" id="IPR011009">
    <property type="entry name" value="Kinase-like_dom_sf"/>
</dbReference>
<dbReference type="GO" id="GO:0004674">
    <property type="term" value="F:protein serine/threonine kinase activity"/>
    <property type="evidence" value="ECO:0007669"/>
    <property type="project" value="UniProtKB-KW"/>
</dbReference>
<feature type="domain" description="Protein kinase" evidence="7">
    <location>
        <begin position="18"/>
        <end position="258"/>
    </location>
</feature>
<dbReference type="InterPro" id="IPR050660">
    <property type="entry name" value="NEK_Ser/Thr_kinase"/>
</dbReference>
<protein>
    <recommendedName>
        <fullName evidence="1">non-specific serine/threonine protein kinase</fullName>
        <ecNumber evidence="1">2.7.11.1</ecNumber>
    </recommendedName>
</protein>
<dbReference type="Proteomes" id="UP000295157">
    <property type="component" value="Unassembled WGS sequence"/>
</dbReference>
<organism evidence="8 9">
    <name type="scientific">Nonomuraea longispora</name>
    <dbReference type="NCBI Taxonomy" id="1848320"/>
    <lineage>
        <taxon>Bacteria</taxon>
        <taxon>Bacillati</taxon>
        <taxon>Actinomycetota</taxon>
        <taxon>Actinomycetes</taxon>
        <taxon>Streptosporangiales</taxon>
        <taxon>Streptosporangiaceae</taxon>
        <taxon>Nonomuraea</taxon>
    </lineage>
</organism>
<sequence>MPNAEPLRPDDPEAIAAYRLVGRLGEGGQGVVYLGQAPDGRPVAVKVLRQSVAGGNGFAKEIAAARRVEPFCIAQVLDASMSGRPYIVSEYVEGPSLQEAGPHRGADLQRLAVSTATALAAIHEAGVVHRDFKPSNVLLGRDGPRVVDFGIARLADSAVTVTSSVVGTPAYMAPEQLAGAYVGPAADVFAWASVMVFAGTGTPPFGEDTLPAVINRVLNREPFLGDLPEPLRRVVHACLAKDPAARPPMRDVLLHLLGGSSPHPPPATGPAASGPRPHIPGHPHPIAGAEPAASGHPHAVHGSLPGMSGQAHPAGGGDPYRTLPPHRARRRLPLIATVSGAVAVCLAAGAVAWNLSADRTPAPSVLAGGSSEPSPSATTEARREKTAAPPRKKRRTPSATPEVRRSRPATRPAGERRATTRRTPTGTPEPAGKPVTRRPSPTAIEKSTKSTRTASFNLAYVRVAGASKINSAGETCYTGSLGFGIGLDASEMGAAFSYQWLVDGQVIESGSRRIPSHARTDYFGSKKQVSPELGSRHTVVFQLTSPVRKSQSASWTMC</sequence>
<dbReference type="EMBL" id="SMJZ01000202">
    <property type="protein sequence ID" value="TDC00045.1"/>
    <property type="molecule type" value="Genomic_DNA"/>
</dbReference>
<dbReference type="SUPFAM" id="SSF56112">
    <property type="entry name" value="Protein kinase-like (PK-like)"/>
    <property type="match status" value="1"/>
</dbReference>
<evidence type="ECO:0000313" key="8">
    <source>
        <dbReference type="EMBL" id="TDC00045.1"/>
    </source>
</evidence>